<accession>A0A7X2IW90</accession>
<dbReference type="Pfam" id="PF14178">
    <property type="entry name" value="YppF"/>
    <property type="match status" value="1"/>
</dbReference>
<evidence type="ECO:0000313" key="2">
    <source>
        <dbReference type="Proteomes" id="UP000448867"/>
    </source>
</evidence>
<evidence type="ECO:0008006" key="3">
    <source>
        <dbReference type="Google" id="ProtNLM"/>
    </source>
</evidence>
<dbReference type="Proteomes" id="UP000448867">
    <property type="component" value="Unassembled WGS sequence"/>
</dbReference>
<dbReference type="EMBL" id="WKKI01000002">
    <property type="protein sequence ID" value="MRX70952.1"/>
    <property type="molecule type" value="Genomic_DNA"/>
</dbReference>
<reference evidence="1 2" key="1">
    <citation type="submission" date="2019-11" db="EMBL/GenBank/DDBJ databases">
        <title>Bacillus lacus genome.</title>
        <authorList>
            <person name="Allen C.J."/>
            <person name="Newman J.D."/>
        </authorList>
    </citation>
    <scope>NUCLEOTIDE SEQUENCE [LARGE SCALE GENOMIC DNA]</scope>
    <source>
        <strain evidence="1 2">KCTC 33946</strain>
    </source>
</reference>
<comment type="caution">
    <text evidence="1">The sequence shown here is derived from an EMBL/GenBank/DDBJ whole genome shotgun (WGS) entry which is preliminary data.</text>
</comment>
<gene>
    <name evidence="1" type="ORF">GJU40_02065</name>
</gene>
<sequence length="60" mass="7211">MKLFELEETFFKVKAYRYENLDQLMDFTRLLYLKGKLNLSEYRQALKQLESNGATLPETM</sequence>
<dbReference type="AlphaFoldDB" id="A0A7X2IW90"/>
<keyword evidence="2" id="KW-1185">Reference proteome</keyword>
<dbReference type="RefSeq" id="WP_154306079.1">
    <property type="nucleotide sequence ID" value="NZ_WKKI01000002.1"/>
</dbReference>
<organism evidence="1 2">
    <name type="scientific">Metabacillus lacus</name>
    <dbReference type="NCBI Taxonomy" id="1983721"/>
    <lineage>
        <taxon>Bacteria</taxon>
        <taxon>Bacillati</taxon>
        <taxon>Bacillota</taxon>
        <taxon>Bacilli</taxon>
        <taxon>Bacillales</taxon>
        <taxon>Bacillaceae</taxon>
        <taxon>Metabacillus</taxon>
    </lineage>
</organism>
<protein>
    <recommendedName>
        <fullName evidence="3">YppF-like protein</fullName>
    </recommendedName>
</protein>
<name>A0A7X2IW90_9BACI</name>
<evidence type="ECO:0000313" key="1">
    <source>
        <dbReference type="EMBL" id="MRX70952.1"/>
    </source>
</evidence>
<proteinExistence type="predicted"/>
<dbReference type="OrthoDB" id="2680239at2"/>
<dbReference type="InterPro" id="IPR025553">
    <property type="entry name" value="YppF"/>
</dbReference>